<dbReference type="Proteomes" id="UP000605259">
    <property type="component" value="Unassembled WGS sequence"/>
</dbReference>
<evidence type="ECO:0000313" key="5">
    <source>
        <dbReference type="Proteomes" id="UP000605259"/>
    </source>
</evidence>
<dbReference type="AlphaFoldDB" id="A0A917AS26"/>
<evidence type="ECO:0000313" key="4">
    <source>
        <dbReference type="EMBL" id="GGE71551.1"/>
    </source>
</evidence>
<accession>A0A917AS26</accession>
<proteinExistence type="inferred from homology"/>
<reference evidence="4" key="1">
    <citation type="journal article" date="2014" name="Int. J. Syst. Evol. Microbiol.">
        <title>Complete genome sequence of Corynebacterium casei LMG S-19264T (=DSM 44701T), isolated from a smear-ripened cheese.</title>
        <authorList>
            <consortium name="US DOE Joint Genome Institute (JGI-PGF)"/>
            <person name="Walter F."/>
            <person name="Albersmeier A."/>
            <person name="Kalinowski J."/>
            <person name="Ruckert C."/>
        </authorList>
    </citation>
    <scope>NUCLEOTIDE SEQUENCE</scope>
    <source>
        <strain evidence="4">CGMCC 1.12698</strain>
    </source>
</reference>
<comment type="similarity">
    <text evidence="1">Belongs to the barstar family.</text>
</comment>
<gene>
    <name evidence="4" type="ORF">GCM10007140_21860</name>
</gene>
<keyword evidence="2" id="KW-0812">Transmembrane</keyword>
<evidence type="ECO:0000256" key="2">
    <source>
        <dbReference type="SAM" id="Phobius"/>
    </source>
</evidence>
<dbReference type="Gene3D" id="3.30.370.10">
    <property type="entry name" value="Barstar-like"/>
    <property type="match status" value="1"/>
</dbReference>
<feature type="domain" description="Barstar (barnase inhibitor)" evidence="3">
    <location>
        <begin position="151"/>
        <end position="237"/>
    </location>
</feature>
<protein>
    <recommendedName>
        <fullName evidence="3">Barstar (barnase inhibitor) domain-containing protein</fullName>
    </recommendedName>
</protein>
<keyword evidence="2" id="KW-0472">Membrane</keyword>
<evidence type="ECO:0000256" key="1">
    <source>
        <dbReference type="ARBA" id="ARBA00006845"/>
    </source>
</evidence>
<keyword evidence="2" id="KW-1133">Transmembrane helix</keyword>
<comment type="caution">
    <text evidence="4">The sequence shown here is derived from an EMBL/GenBank/DDBJ whole genome shotgun (WGS) entry which is preliminary data.</text>
</comment>
<dbReference type="EMBL" id="BMFK01000001">
    <property type="protein sequence ID" value="GGE71551.1"/>
    <property type="molecule type" value="Genomic_DNA"/>
</dbReference>
<feature type="transmembrane region" description="Helical" evidence="2">
    <location>
        <begin position="24"/>
        <end position="45"/>
    </location>
</feature>
<dbReference type="Pfam" id="PF01337">
    <property type="entry name" value="Barstar"/>
    <property type="match status" value="1"/>
</dbReference>
<feature type="transmembrane region" description="Helical" evidence="2">
    <location>
        <begin position="52"/>
        <end position="71"/>
    </location>
</feature>
<dbReference type="SUPFAM" id="SSF52038">
    <property type="entry name" value="Barstar-related"/>
    <property type="match status" value="1"/>
</dbReference>
<name>A0A917AS26_9BACI</name>
<evidence type="ECO:0000259" key="3">
    <source>
        <dbReference type="Pfam" id="PF01337"/>
    </source>
</evidence>
<keyword evidence="5" id="KW-1185">Reference proteome</keyword>
<reference evidence="4" key="2">
    <citation type="submission" date="2020-09" db="EMBL/GenBank/DDBJ databases">
        <authorList>
            <person name="Sun Q."/>
            <person name="Zhou Y."/>
        </authorList>
    </citation>
    <scope>NUCLEOTIDE SEQUENCE</scope>
    <source>
        <strain evidence="4">CGMCC 1.12698</strain>
    </source>
</reference>
<dbReference type="InterPro" id="IPR035905">
    <property type="entry name" value="Barstar-like_sf"/>
</dbReference>
<feature type="transmembrane region" description="Helical" evidence="2">
    <location>
        <begin position="91"/>
        <end position="108"/>
    </location>
</feature>
<dbReference type="InterPro" id="IPR000468">
    <property type="entry name" value="Barstar"/>
</dbReference>
<organism evidence="4 5">
    <name type="scientific">Priestia taiwanensis</name>
    <dbReference type="NCBI Taxonomy" id="1347902"/>
    <lineage>
        <taxon>Bacteria</taxon>
        <taxon>Bacillati</taxon>
        <taxon>Bacillota</taxon>
        <taxon>Bacilli</taxon>
        <taxon>Bacillales</taxon>
        <taxon>Bacillaceae</taxon>
        <taxon>Priestia</taxon>
    </lineage>
</organism>
<sequence length="416" mass="48744">MLEREKESTGEKMLQQVMAFAEEYIFTLSTLIMVIVSPLYMLMIVYSIQNRFLISVGTSVVCYVLFVVDIYTNILSDVVESWSPIPSISDYLFIFFIAIPIGVFQGNVELKMESMEEDEDGTLKILVQEEAEFCEYVEEAIGEKKKDEVCIIIDGKNCSNVRNLFREFAYKFEFPDDFNENWDEFGECMNDLYWIEEERCTVYIHNSDQLLQDYVEDFNVFMSHLGDACMTWDNEREVDGFCMVMHCIPAKEEELMAKLEVAKCEGKYVYEQELIEIIYDVHTLEGTNYIEILPGEGEIEYWSESSIFFKEEHFGYIMPAFEKYYERFDYCGINEIRIHTWNEILAELEEIKEYLMSHPNPHSLGHVVGFIYEGVEAAFMQNYAENRNQLIVMITDSQAWIEEQSKTTKVITVLGM</sequence>